<evidence type="ECO:0000259" key="1">
    <source>
        <dbReference type="Pfam" id="PF18810"/>
    </source>
</evidence>
<gene>
    <name evidence="2" type="ORF">ACGSLL_05425</name>
</gene>
<sequence length="188" mass="21637">MLVNIAPPIKEAANQQTWINLALPDLRTLSRELRSAAIEEVKRADDAESALKILLDHFGFVDESLLAVTIITPIGNIAVMRDKLAHIVEKRSDSRERYVRHAIDTLKGRFEVWKVLYDNGRYRMAFINTYEAKNDMLVVVDVREGQILWNFMHAPARAMNKHRQGDLLFKRYIIEDKEKGSHLAALDI</sequence>
<dbReference type="InterPro" id="IPR041110">
    <property type="entry name" value="PBECR2"/>
</dbReference>
<feature type="domain" description="Phage-Barnase-EndoU-ColicinE5/D-RelE like nuclease 2" evidence="1">
    <location>
        <begin position="55"/>
        <end position="170"/>
    </location>
</feature>
<organism evidence="2 3">
    <name type="scientific">Pseudomonas retamae</name>
    <dbReference type="NCBI Taxonomy" id="702110"/>
    <lineage>
        <taxon>Bacteria</taxon>
        <taxon>Pseudomonadati</taxon>
        <taxon>Pseudomonadota</taxon>
        <taxon>Gammaproteobacteria</taxon>
        <taxon>Pseudomonadales</taxon>
        <taxon>Pseudomonadaceae</taxon>
        <taxon>Pseudomonas</taxon>
    </lineage>
</organism>
<comment type="caution">
    <text evidence="2">The sequence shown here is derived from an EMBL/GenBank/DDBJ whole genome shotgun (WGS) entry which is preliminary data.</text>
</comment>
<dbReference type="Pfam" id="PF18810">
    <property type="entry name" value="PBECR2"/>
    <property type="match status" value="1"/>
</dbReference>
<dbReference type="RefSeq" id="WP_394503906.1">
    <property type="nucleotide sequence ID" value="NZ_JBIEIL010000003.1"/>
</dbReference>
<dbReference type="Proteomes" id="UP001605918">
    <property type="component" value="Unassembled WGS sequence"/>
</dbReference>
<evidence type="ECO:0000313" key="3">
    <source>
        <dbReference type="Proteomes" id="UP001605918"/>
    </source>
</evidence>
<dbReference type="EMBL" id="JBIEIL010000003">
    <property type="protein sequence ID" value="MFG6203792.1"/>
    <property type="molecule type" value="Genomic_DNA"/>
</dbReference>
<proteinExistence type="predicted"/>
<reference evidence="2 3" key="1">
    <citation type="submission" date="2024-10" db="EMBL/GenBank/DDBJ databases">
        <title>Whole genome of Pseudomonas sp Strain RB5.</title>
        <authorList>
            <person name="Selami N."/>
        </authorList>
    </citation>
    <scope>NUCLEOTIDE SEQUENCE [LARGE SCALE GENOMIC DNA]</scope>
    <source>
        <strain evidence="2 3">RB5</strain>
    </source>
</reference>
<evidence type="ECO:0000313" key="2">
    <source>
        <dbReference type="EMBL" id="MFG6203792.1"/>
    </source>
</evidence>
<name>A0ABW7D8F3_9PSED</name>
<protein>
    <submittedName>
        <fullName evidence="2">PBECR2 nuclease fold domain-containing protein</fullName>
    </submittedName>
</protein>
<keyword evidence="3" id="KW-1185">Reference proteome</keyword>
<accession>A0ABW7D8F3</accession>